<organism evidence="3 4">
    <name type="scientific">Desmophyllum pertusum</name>
    <dbReference type="NCBI Taxonomy" id="174260"/>
    <lineage>
        <taxon>Eukaryota</taxon>
        <taxon>Metazoa</taxon>
        <taxon>Cnidaria</taxon>
        <taxon>Anthozoa</taxon>
        <taxon>Hexacorallia</taxon>
        <taxon>Scleractinia</taxon>
        <taxon>Caryophylliina</taxon>
        <taxon>Caryophylliidae</taxon>
        <taxon>Desmophyllum</taxon>
    </lineage>
</organism>
<evidence type="ECO:0000256" key="2">
    <source>
        <dbReference type="SAM" id="SignalP"/>
    </source>
</evidence>
<dbReference type="SUPFAM" id="SSF82671">
    <property type="entry name" value="SEA domain"/>
    <property type="match status" value="1"/>
</dbReference>
<gene>
    <name evidence="3" type="ORF">OS493_022570</name>
</gene>
<feature type="region of interest" description="Disordered" evidence="1">
    <location>
        <begin position="169"/>
        <end position="188"/>
    </location>
</feature>
<protein>
    <submittedName>
        <fullName evidence="3">Uncharacterized protein</fullName>
    </submittedName>
</protein>
<comment type="caution">
    <text evidence="3">The sequence shown here is derived from an EMBL/GenBank/DDBJ whole genome shotgun (WGS) entry which is preliminary data.</text>
</comment>
<evidence type="ECO:0000313" key="4">
    <source>
        <dbReference type="Proteomes" id="UP001163046"/>
    </source>
</evidence>
<proteinExistence type="predicted"/>
<feature type="chain" id="PRO_5040734688" evidence="2">
    <location>
        <begin position="16"/>
        <end position="188"/>
    </location>
</feature>
<name>A0A9X0CWX8_9CNID</name>
<reference evidence="3" key="1">
    <citation type="submission" date="2023-01" db="EMBL/GenBank/DDBJ databases">
        <title>Genome assembly of the deep-sea coral Lophelia pertusa.</title>
        <authorList>
            <person name="Herrera S."/>
            <person name="Cordes E."/>
        </authorList>
    </citation>
    <scope>NUCLEOTIDE SEQUENCE</scope>
    <source>
        <strain evidence="3">USNM1676648</strain>
        <tissue evidence="3">Polyp</tissue>
    </source>
</reference>
<keyword evidence="2" id="KW-0732">Signal</keyword>
<dbReference type="AlphaFoldDB" id="A0A9X0CWX8"/>
<evidence type="ECO:0000256" key="1">
    <source>
        <dbReference type="SAM" id="MobiDB-lite"/>
    </source>
</evidence>
<dbReference type="EMBL" id="MU826365">
    <property type="protein sequence ID" value="KAJ7378581.1"/>
    <property type="molecule type" value="Genomic_DNA"/>
</dbReference>
<dbReference type="InterPro" id="IPR036364">
    <property type="entry name" value="SEA_dom_sf"/>
</dbReference>
<dbReference type="Proteomes" id="UP001163046">
    <property type="component" value="Unassembled WGS sequence"/>
</dbReference>
<accession>A0A9X0CWX8</accession>
<keyword evidence="4" id="KW-1185">Reference proteome</keyword>
<evidence type="ECO:0000313" key="3">
    <source>
        <dbReference type="EMBL" id="KAJ7378581.1"/>
    </source>
</evidence>
<sequence length="188" mass="21666">MVLVIMSFLIKEVTVLPGPTWKPYSLERRVSMLVMLKSYIKATEIVNKAVRLIRLERTVLHDNAFFPLSVRVVARIENQTWHEDLTSPETERYTLITNDIKSNVTSFYSNYPGLQVSVVVDQYRRNGSVIAEFTIMYNASNFSLIEQLNQSMTSIGHLHNMPLELKQLTPENGKPDLRLRAVPHFSQE</sequence>
<feature type="signal peptide" evidence="2">
    <location>
        <begin position="1"/>
        <end position="15"/>
    </location>
</feature>